<gene>
    <name evidence="1" type="ORF">HMPREF1705_04746</name>
</gene>
<name>A0A0T5X962_9BACT</name>
<dbReference type="Proteomes" id="UP000005273">
    <property type="component" value="Unassembled WGS sequence"/>
</dbReference>
<comment type="caution">
    <text evidence="1">The sequence shown here is derived from an EMBL/GenBank/DDBJ whole genome shotgun (WGS) entry which is preliminary data.</text>
</comment>
<organism evidence="1 2">
    <name type="scientific">Acetomicrobium hydrogeniformans ATCC BAA-1850</name>
    <dbReference type="NCBI Taxonomy" id="592015"/>
    <lineage>
        <taxon>Bacteria</taxon>
        <taxon>Thermotogati</taxon>
        <taxon>Synergistota</taxon>
        <taxon>Synergistia</taxon>
        <taxon>Synergistales</taxon>
        <taxon>Acetomicrobiaceae</taxon>
        <taxon>Acetomicrobium</taxon>
    </lineage>
</organism>
<dbReference type="STRING" id="592015.HMPREF1705_04746"/>
<reference evidence="2" key="1">
    <citation type="submission" date="2012-09" db="EMBL/GenBank/DDBJ databases">
        <authorList>
            <person name="Weinstock G."/>
            <person name="Sodergren E."/>
            <person name="Clifton S."/>
            <person name="Fulton L."/>
            <person name="Fulton B."/>
            <person name="Courtney L."/>
            <person name="Fronick C."/>
            <person name="Harrison M."/>
            <person name="Strong C."/>
            <person name="Farmer C."/>
            <person name="Delehaunty K."/>
            <person name="Markovic C."/>
            <person name="Hall O."/>
            <person name="Minx P."/>
            <person name="Tomlinson C."/>
            <person name="Mitreva M."/>
            <person name="Nelson J."/>
            <person name="Hou S."/>
            <person name="Wollam A."/>
            <person name="Pepin K.H."/>
            <person name="Johnson M."/>
            <person name="Bhonagiri V."/>
            <person name="Nash W.E."/>
            <person name="Suruliraj S."/>
            <person name="Warren W."/>
            <person name="Chinwalla A."/>
            <person name="Mardis E.R."/>
            <person name="Wilson R.K."/>
        </authorList>
    </citation>
    <scope>NUCLEOTIDE SEQUENCE [LARGE SCALE GENOMIC DNA]</scope>
    <source>
        <strain evidence="2">OS1</strain>
    </source>
</reference>
<dbReference type="EMBL" id="ACJX03000001">
    <property type="protein sequence ID" value="KRT34922.1"/>
    <property type="molecule type" value="Genomic_DNA"/>
</dbReference>
<keyword evidence="2" id="KW-1185">Reference proteome</keyword>
<evidence type="ECO:0000313" key="1">
    <source>
        <dbReference type="EMBL" id="KRT34922.1"/>
    </source>
</evidence>
<sequence>MIFLSQKYYTHNSVILIYHFTKRHEMSQTKNDRKYIFWKRSEM</sequence>
<evidence type="ECO:0000313" key="2">
    <source>
        <dbReference type="Proteomes" id="UP000005273"/>
    </source>
</evidence>
<protein>
    <submittedName>
        <fullName evidence="1">Uncharacterized protein</fullName>
    </submittedName>
</protein>
<accession>A0A0T5X962</accession>
<dbReference type="AlphaFoldDB" id="A0A0T5X962"/>
<proteinExistence type="predicted"/>